<accession>A0AA38XBW9</accession>
<evidence type="ECO:0000256" key="1">
    <source>
        <dbReference type="ARBA" id="ARBA00002545"/>
    </source>
</evidence>
<dbReference type="EMBL" id="JAPDRK010000007">
    <property type="protein sequence ID" value="KAJ9610610.1"/>
    <property type="molecule type" value="Genomic_DNA"/>
</dbReference>
<dbReference type="CDD" id="cd22249">
    <property type="entry name" value="UDM1_RNF168_RNF169-like"/>
    <property type="match status" value="1"/>
</dbReference>
<feature type="compositionally biased region" description="Pro residues" evidence="9">
    <location>
        <begin position="797"/>
        <end position="809"/>
    </location>
</feature>
<dbReference type="PANTHER" id="PTHR31780:SF10">
    <property type="entry name" value="LD36051P"/>
    <property type="match status" value="1"/>
</dbReference>
<feature type="compositionally biased region" description="Polar residues" evidence="9">
    <location>
        <begin position="31"/>
        <end position="51"/>
    </location>
</feature>
<evidence type="ECO:0000256" key="8">
    <source>
        <dbReference type="RuleBase" id="RU049441"/>
    </source>
</evidence>
<dbReference type="InterPro" id="IPR051195">
    <property type="entry name" value="Fungal_stress_NST1"/>
</dbReference>
<dbReference type="Proteomes" id="UP001172673">
    <property type="component" value="Unassembled WGS sequence"/>
</dbReference>
<dbReference type="Pfam" id="PF13945">
    <property type="entry name" value="NST1"/>
    <property type="match status" value="1"/>
</dbReference>
<comment type="caution">
    <text evidence="10">The sequence shown here is derived from an EMBL/GenBank/DDBJ whole genome shotgun (WGS) entry which is preliminary data.</text>
</comment>
<feature type="region of interest" description="Disordered" evidence="9">
    <location>
        <begin position="311"/>
        <end position="386"/>
    </location>
</feature>
<evidence type="ECO:0000256" key="2">
    <source>
        <dbReference type="ARBA" id="ARBA00004496"/>
    </source>
</evidence>
<reference evidence="10" key="1">
    <citation type="submission" date="2022-10" db="EMBL/GenBank/DDBJ databases">
        <title>Culturing micro-colonial fungi from biological soil crusts in the Mojave desert and describing Neophaeococcomyces mojavensis, and introducing the new genera and species Taxawa tesnikishii.</title>
        <authorList>
            <person name="Kurbessoian T."/>
            <person name="Stajich J.E."/>
        </authorList>
    </citation>
    <scope>NUCLEOTIDE SEQUENCE</scope>
    <source>
        <strain evidence="10">TK_41</strain>
    </source>
</reference>
<evidence type="ECO:0000256" key="4">
    <source>
        <dbReference type="ARBA" id="ARBA00020733"/>
    </source>
</evidence>
<name>A0AA38XBW9_9EURO</name>
<feature type="region of interest" description="Disordered" evidence="9">
    <location>
        <begin position="1182"/>
        <end position="1202"/>
    </location>
</feature>
<feature type="compositionally biased region" description="Polar residues" evidence="9">
    <location>
        <begin position="1184"/>
        <end position="1195"/>
    </location>
</feature>
<organism evidence="10 11">
    <name type="scientific">Cladophialophora chaetospira</name>
    <dbReference type="NCBI Taxonomy" id="386627"/>
    <lineage>
        <taxon>Eukaryota</taxon>
        <taxon>Fungi</taxon>
        <taxon>Dikarya</taxon>
        <taxon>Ascomycota</taxon>
        <taxon>Pezizomycotina</taxon>
        <taxon>Eurotiomycetes</taxon>
        <taxon>Chaetothyriomycetidae</taxon>
        <taxon>Chaetothyriales</taxon>
        <taxon>Herpotrichiellaceae</taxon>
        <taxon>Cladophialophora</taxon>
    </lineage>
</organism>
<keyword evidence="7 8" id="KW-0175">Coiled coil</keyword>
<comment type="similarity">
    <text evidence="3 8">Belongs to the NST1 family.</text>
</comment>
<keyword evidence="6 8" id="KW-0346">Stress response</keyword>
<dbReference type="AlphaFoldDB" id="A0AA38XBW9"/>
<keyword evidence="5 8" id="KW-0963">Cytoplasm</keyword>
<evidence type="ECO:0000256" key="7">
    <source>
        <dbReference type="ARBA" id="ARBA00023054"/>
    </source>
</evidence>
<comment type="function">
    <text evidence="1 8">May act as a negative regulator of salt tolerance.</text>
</comment>
<keyword evidence="11" id="KW-1185">Reference proteome</keyword>
<feature type="compositionally biased region" description="Acidic residues" evidence="9">
    <location>
        <begin position="450"/>
        <end position="481"/>
    </location>
</feature>
<comment type="subcellular location">
    <subcellularLocation>
        <location evidence="2 8">Cytoplasm</location>
    </subcellularLocation>
</comment>
<feature type="compositionally biased region" description="Acidic residues" evidence="9">
    <location>
        <begin position="340"/>
        <end position="370"/>
    </location>
</feature>
<feature type="region of interest" description="Disordered" evidence="9">
    <location>
        <begin position="521"/>
        <end position="842"/>
    </location>
</feature>
<evidence type="ECO:0000256" key="3">
    <source>
        <dbReference type="ARBA" id="ARBA00007112"/>
    </source>
</evidence>
<evidence type="ECO:0000256" key="9">
    <source>
        <dbReference type="SAM" id="MobiDB-lite"/>
    </source>
</evidence>
<feature type="compositionally biased region" description="Basic and acidic residues" evidence="9">
    <location>
        <begin position="555"/>
        <end position="699"/>
    </location>
</feature>
<feature type="compositionally biased region" description="Polar residues" evidence="9">
    <location>
        <begin position="757"/>
        <end position="783"/>
    </location>
</feature>
<evidence type="ECO:0000313" key="11">
    <source>
        <dbReference type="Proteomes" id="UP001172673"/>
    </source>
</evidence>
<feature type="region of interest" description="Disordered" evidence="9">
    <location>
        <begin position="423"/>
        <end position="488"/>
    </location>
</feature>
<evidence type="ECO:0000313" key="10">
    <source>
        <dbReference type="EMBL" id="KAJ9610610.1"/>
    </source>
</evidence>
<feature type="region of interest" description="Disordered" evidence="9">
    <location>
        <begin position="867"/>
        <end position="995"/>
    </location>
</feature>
<evidence type="ECO:0000256" key="6">
    <source>
        <dbReference type="ARBA" id="ARBA00023016"/>
    </source>
</evidence>
<gene>
    <name evidence="10" type="primary">NST1</name>
    <name evidence="10" type="ORF">H2200_005387</name>
</gene>
<feature type="compositionally biased region" description="Basic and acidic residues" evidence="9">
    <location>
        <begin position="521"/>
        <end position="545"/>
    </location>
</feature>
<feature type="region of interest" description="Disordered" evidence="9">
    <location>
        <begin position="1"/>
        <end position="212"/>
    </location>
</feature>
<feature type="compositionally biased region" description="Basic and acidic residues" evidence="9">
    <location>
        <begin position="84"/>
        <end position="93"/>
    </location>
</feature>
<proteinExistence type="inferred from homology"/>
<evidence type="ECO:0000256" key="5">
    <source>
        <dbReference type="ARBA" id="ARBA00022490"/>
    </source>
</evidence>
<dbReference type="GO" id="GO:0005737">
    <property type="term" value="C:cytoplasm"/>
    <property type="evidence" value="ECO:0007669"/>
    <property type="project" value="UniProtKB-SubCell"/>
</dbReference>
<sequence length="1202" mass="133375">MPSKKKANTQVHATKPQPLPFAKHAPAQHQPLPNSGPATSSTPSLNSQSVASRADADLRTGDTTESAGEPAPTPAVNRKKQKRREKEAAKRAAEQGNAEPQLSNGHVAAEPRPNGQVPLVKQGRGPAKGFFAEETDYPEPPDPGFPDIGSPEEAFYSGDEDPNYGEGADAMPDSSWLNTSKRKKTKTTNETLSRTSTMLSRSNIPPLSSAAMRASQRLSSDHIWNTSTQAERENIKQFWLELGEEDRRSLVKVEKEAVLRKMKEQQKHSCSCSVCGRKRTAIEEELEVLYDAYYEELEQFANHNTDLANAPHLMAPPRNPYTRAAHPMAGSYPSRSRIDEIDEDEEDLEDDEEDYDDEDDDGYSDDEGELDDHGLPPGPPDFFQFGNSLTVKDGILTVADDLLKNDGKHFIDMMEQLAERRMQREEDIRYPSSSYAHRDIHQGHNHPPIDDDDDYDDEEDDEDYDSQEEDDYEGDDMDSMTEEQRMEEGRRMFQIFAARMFEQRVLTAYREKVAAERQRKLLEELDEESRLDTQREAKKAREAAKKKEKKKLQKQAKDEEKAKKDAEKAAQEAAVREAEERKIEEQRQRREEQRKKREAEKKAAEEDRLRKEAEKHRKQQEARDRQLEQERKAREAKERERQKREDAKKKEREEREAKEKDAKEQKVKGEHERKAQEEHSRKQKETTQRTEKEPRDRAAHQQPAKQQPVALPPGLQPPSRGSSLHSPQVAIATPAVPPKIPTPVRNRQPSQPGPVSHASSPRSQKASTDISRSSASPATSAVPQTPAPGQPAKIQGQPPPLHHPQPSAPRSPLNNHGRSQYPFHMNGMQGLGVTGPPMGPPGMMPNMMPPMMYQAPPMINQQRFAQNGLQYPPGFPRPFQPGQQMPFVPQPPTQAPQIANQPPAPPKPQVHSRQPSNEHAPIGRPTGLGPIARPSSTTPDKQKPQRKTPDAEVEQLTTQLGSKALLDDSDAPFDNAEPRGHLPPLGPPGSTRLPFASSFQEHKQEPFGMGGPNWGGFNPGMTPSPNWGPPGVQRPSPGWGQPPFGAIGSAPQAMSRPHLPRPIAVRLMLVQACRQLSQIPGASADGHHPVQAVLRQLEGLKAPGEPSVSMDEMLGICDTEGSPQNGGGSFEVVMDKARGQVVKFIEDAPSQLPRGSVGEIGSPILGHSQHIQHTSPLGGIVGQPLSQSAGQSSNFGPPGRSF</sequence>
<dbReference type="PANTHER" id="PTHR31780">
    <property type="entry name" value="STRESS RESPONSE PROTEIN NST1-RELATED"/>
    <property type="match status" value="1"/>
</dbReference>
<dbReference type="InterPro" id="IPR025279">
    <property type="entry name" value="NST1"/>
</dbReference>
<protein>
    <recommendedName>
        <fullName evidence="4 8">Stress response protein NST1</fullName>
    </recommendedName>
</protein>
<feature type="compositionally biased region" description="Basic and acidic residues" evidence="9">
    <location>
        <begin position="940"/>
        <end position="950"/>
    </location>
</feature>
<feature type="compositionally biased region" description="Low complexity" evidence="9">
    <location>
        <begin position="191"/>
        <end position="202"/>
    </location>
</feature>